<feature type="domain" description="Cupin type-1" evidence="12">
    <location>
        <begin position="26"/>
        <end position="158"/>
    </location>
</feature>
<feature type="chain" id="PRO_5025705473" description="Germin-like protein" evidence="11">
    <location>
        <begin position="19"/>
        <end position="168"/>
    </location>
</feature>
<evidence type="ECO:0000313" key="13">
    <source>
        <dbReference type="EMBL" id="KAE8700347.1"/>
    </source>
</evidence>
<evidence type="ECO:0000259" key="12">
    <source>
        <dbReference type="SMART" id="SM00835"/>
    </source>
</evidence>
<sequence>MFLPVLFALSFLFSSSNAADFCVGDLNAPQGHAGYSCKKAEAITVNDFVYSGLAATGNTSNRIKAAVTPAFSSQFPRAGFISSDNAVYVKTLGKGDGMVFPQGLLHFQINGGGTPAFALASFSCPSPGIQILDYALFANDIPIDIIRQTTFPDAAQIKKLKKVLGGTG</sequence>
<feature type="disulfide bond" evidence="10">
    <location>
        <begin position="22"/>
        <end position="37"/>
    </location>
</feature>
<dbReference type="PRINTS" id="PR00325">
    <property type="entry name" value="GERMIN"/>
</dbReference>
<evidence type="ECO:0000313" key="14">
    <source>
        <dbReference type="Proteomes" id="UP000436088"/>
    </source>
</evidence>
<organism evidence="13 14">
    <name type="scientific">Hibiscus syriacus</name>
    <name type="common">Rose of Sharon</name>
    <dbReference type="NCBI Taxonomy" id="106335"/>
    <lineage>
        <taxon>Eukaryota</taxon>
        <taxon>Viridiplantae</taxon>
        <taxon>Streptophyta</taxon>
        <taxon>Embryophyta</taxon>
        <taxon>Tracheophyta</taxon>
        <taxon>Spermatophyta</taxon>
        <taxon>Magnoliopsida</taxon>
        <taxon>eudicotyledons</taxon>
        <taxon>Gunneridae</taxon>
        <taxon>Pentapetalae</taxon>
        <taxon>rosids</taxon>
        <taxon>malvids</taxon>
        <taxon>Malvales</taxon>
        <taxon>Malvaceae</taxon>
        <taxon>Malvoideae</taxon>
        <taxon>Hibiscus</taxon>
    </lineage>
</organism>
<evidence type="ECO:0000256" key="1">
    <source>
        <dbReference type="ARBA" id="ARBA00004271"/>
    </source>
</evidence>
<comment type="similarity">
    <text evidence="2 11">Belongs to the germin family.</text>
</comment>
<dbReference type="InterPro" id="IPR006045">
    <property type="entry name" value="Cupin_1"/>
</dbReference>
<evidence type="ECO:0000256" key="5">
    <source>
        <dbReference type="ARBA" id="ARBA00022723"/>
    </source>
</evidence>
<dbReference type="Proteomes" id="UP000436088">
    <property type="component" value="Unassembled WGS sequence"/>
</dbReference>
<dbReference type="GO" id="GO:0048046">
    <property type="term" value="C:apoplast"/>
    <property type="evidence" value="ECO:0007669"/>
    <property type="project" value="UniProtKB-SubCell"/>
</dbReference>
<dbReference type="EMBL" id="VEPZ02001029">
    <property type="protein sequence ID" value="KAE8700347.1"/>
    <property type="molecule type" value="Genomic_DNA"/>
</dbReference>
<keyword evidence="10" id="KW-1015">Disulfide bond</keyword>
<dbReference type="InterPro" id="IPR014710">
    <property type="entry name" value="RmlC-like_jellyroll"/>
</dbReference>
<feature type="binding site" evidence="9">
    <location>
        <position position="106"/>
    </location>
    <ligand>
        <name>Mn(2+)</name>
        <dbReference type="ChEBI" id="CHEBI:29035"/>
    </ligand>
</feature>
<evidence type="ECO:0000256" key="4">
    <source>
        <dbReference type="ARBA" id="ARBA00022525"/>
    </source>
</evidence>
<evidence type="ECO:0000256" key="9">
    <source>
        <dbReference type="PIRSR" id="PIRSR601929-2"/>
    </source>
</evidence>
<evidence type="ECO:0000256" key="2">
    <source>
        <dbReference type="ARBA" id="ARBA00007456"/>
    </source>
</evidence>
<keyword evidence="7" id="KW-0325">Glycoprotein</keyword>
<feature type="signal peptide" evidence="11">
    <location>
        <begin position="1"/>
        <end position="18"/>
    </location>
</feature>
<keyword evidence="6 11" id="KW-0732">Signal</keyword>
<dbReference type="GO" id="GO:0030145">
    <property type="term" value="F:manganese ion binding"/>
    <property type="evidence" value="ECO:0007669"/>
    <property type="project" value="UniProtKB-UniRule"/>
</dbReference>
<protein>
    <recommendedName>
        <fullName evidence="11">Germin-like protein</fullName>
    </recommendedName>
</protein>
<dbReference type="Pfam" id="PF00190">
    <property type="entry name" value="Cupin_1"/>
    <property type="match status" value="1"/>
</dbReference>
<keyword evidence="4 11" id="KW-0964">Secreted</keyword>
<dbReference type="Gene3D" id="2.60.120.10">
    <property type="entry name" value="Jelly Rolls"/>
    <property type="match status" value="2"/>
</dbReference>
<gene>
    <name evidence="13" type="ORF">F3Y22_tig00110557pilonHSYRG00252</name>
</gene>
<dbReference type="AlphaFoldDB" id="A0A6A3A9C6"/>
<dbReference type="InterPro" id="IPR001929">
    <property type="entry name" value="Germin"/>
</dbReference>
<keyword evidence="5 9" id="KW-0479">Metal-binding</keyword>
<evidence type="ECO:0000256" key="11">
    <source>
        <dbReference type="RuleBase" id="RU366015"/>
    </source>
</evidence>
<comment type="subcellular location">
    <subcellularLocation>
        <location evidence="1 11">Secreted</location>
        <location evidence="1 11">Extracellular space</location>
        <location evidence="1 11">Apoplast</location>
    </subcellularLocation>
</comment>
<dbReference type="InterPro" id="IPR011051">
    <property type="entry name" value="RmlC_Cupin_sf"/>
</dbReference>
<evidence type="ECO:0000256" key="7">
    <source>
        <dbReference type="ARBA" id="ARBA00023180"/>
    </source>
</evidence>
<name>A0A6A3A9C6_HIBSY</name>
<keyword evidence="8 9" id="KW-0464">Manganese</keyword>
<dbReference type="SUPFAM" id="SSF51182">
    <property type="entry name" value="RmlC-like cupins"/>
    <property type="match status" value="1"/>
</dbReference>
<keyword evidence="3 11" id="KW-0052">Apoplast</keyword>
<keyword evidence="14" id="KW-1185">Reference proteome</keyword>
<proteinExistence type="inferred from homology"/>
<dbReference type="PANTHER" id="PTHR31238">
    <property type="entry name" value="GERMIN-LIKE PROTEIN SUBFAMILY 3 MEMBER 3"/>
    <property type="match status" value="1"/>
</dbReference>
<evidence type="ECO:0000256" key="6">
    <source>
        <dbReference type="ARBA" id="ARBA00022729"/>
    </source>
</evidence>
<comment type="caution">
    <text evidence="13">The sequence shown here is derived from an EMBL/GenBank/DDBJ whole genome shotgun (WGS) entry which is preliminary data.</text>
</comment>
<evidence type="ECO:0000256" key="10">
    <source>
        <dbReference type="PIRSR" id="PIRSR601929-3"/>
    </source>
</evidence>
<dbReference type="CDD" id="cd02241">
    <property type="entry name" value="cupin_OxOx"/>
    <property type="match status" value="1"/>
</dbReference>
<dbReference type="SMART" id="SM00835">
    <property type="entry name" value="Cupin_1"/>
    <property type="match status" value="1"/>
</dbReference>
<evidence type="ECO:0000256" key="3">
    <source>
        <dbReference type="ARBA" id="ARBA00022523"/>
    </source>
</evidence>
<evidence type="ECO:0000256" key="8">
    <source>
        <dbReference type="ARBA" id="ARBA00023211"/>
    </source>
</evidence>
<reference evidence="13" key="1">
    <citation type="submission" date="2019-09" db="EMBL/GenBank/DDBJ databases">
        <title>Draft genome information of white flower Hibiscus syriacus.</title>
        <authorList>
            <person name="Kim Y.-M."/>
        </authorList>
    </citation>
    <scope>NUCLEOTIDE SEQUENCE [LARGE SCALE GENOMIC DNA]</scope>
    <source>
        <strain evidence="13">YM2019G1</strain>
    </source>
</reference>
<accession>A0A6A3A9C6</accession>